<dbReference type="FunFam" id="3.20.20.140:FF:000005">
    <property type="entry name" value="TatD family hydrolase"/>
    <property type="match status" value="1"/>
</dbReference>
<dbReference type="InterPro" id="IPR015991">
    <property type="entry name" value="TatD/YcfH-like"/>
</dbReference>
<dbReference type="GO" id="GO:0016788">
    <property type="term" value="F:hydrolase activity, acting on ester bonds"/>
    <property type="evidence" value="ECO:0007669"/>
    <property type="project" value="InterPro"/>
</dbReference>
<name>A0A7W2AQF0_9BACL</name>
<dbReference type="AlphaFoldDB" id="A0A7W2AQF0"/>
<dbReference type="PANTHER" id="PTHR46124">
    <property type="entry name" value="D-AMINOACYL-TRNA DEACYLASE"/>
    <property type="match status" value="1"/>
</dbReference>
<feature type="binding site" evidence="3">
    <location>
        <position position="129"/>
    </location>
    <ligand>
        <name>a divalent metal cation</name>
        <dbReference type="ChEBI" id="CHEBI:60240"/>
        <label>2</label>
    </ligand>
</feature>
<dbReference type="PANTHER" id="PTHR46124:SF2">
    <property type="entry name" value="D-AMINOACYL-TRNA DEACYLASE"/>
    <property type="match status" value="1"/>
</dbReference>
<reference evidence="4 5" key="1">
    <citation type="submission" date="2020-07" db="EMBL/GenBank/DDBJ databases">
        <title>Thermoactinomyces phylogeny.</title>
        <authorList>
            <person name="Dunlap C."/>
        </authorList>
    </citation>
    <scope>NUCLEOTIDE SEQUENCE [LARGE SCALE GENOMIC DNA]</scope>
    <source>
        <strain evidence="4 5">AMNI-1</strain>
    </source>
</reference>
<dbReference type="Pfam" id="PF01026">
    <property type="entry name" value="TatD_DNase"/>
    <property type="match status" value="1"/>
</dbReference>
<dbReference type="GO" id="GO:0005829">
    <property type="term" value="C:cytosol"/>
    <property type="evidence" value="ECO:0007669"/>
    <property type="project" value="TreeGrafter"/>
</dbReference>
<dbReference type="EMBL" id="JACEOL010000007">
    <property type="protein sequence ID" value="MBA4601237.1"/>
    <property type="molecule type" value="Genomic_DNA"/>
</dbReference>
<evidence type="ECO:0000256" key="2">
    <source>
        <dbReference type="ARBA" id="ARBA00022801"/>
    </source>
</evidence>
<dbReference type="SUPFAM" id="SSF51556">
    <property type="entry name" value="Metallo-dependent hydrolases"/>
    <property type="match status" value="1"/>
</dbReference>
<dbReference type="PIRSF" id="PIRSF005902">
    <property type="entry name" value="DNase_TatD"/>
    <property type="match status" value="1"/>
</dbReference>
<feature type="binding site" evidence="3">
    <location>
        <position position="6"/>
    </location>
    <ligand>
        <name>a divalent metal cation</name>
        <dbReference type="ChEBI" id="CHEBI:60240"/>
        <label>1</label>
    </ligand>
</feature>
<gene>
    <name evidence="4" type="ORF">H2C83_02620</name>
</gene>
<dbReference type="PROSITE" id="PS01090">
    <property type="entry name" value="TATD_2"/>
    <property type="match status" value="1"/>
</dbReference>
<feature type="binding site" evidence="3">
    <location>
        <position position="154"/>
    </location>
    <ligand>
        <name>a divalent metal cation</name>
        <dbReference type="ChEBI" id="CHEBI:60240"/>
        <label>2</label>
    </ligand>
</feature>
<feature type="binding site" evidence="3">
    <location>
        <position position="204"/>
    </location>
    <ligand>
        <name>a divalent metal cation</name>
        <dbReference type="ChEBI" id="CHEBI:60240"/>
        <label>1</label>
    </ligand>
</feature>
<dbReference type="CDD" id="cd01310">
    <property type="entry name" value="TatD_DNAse"/>
    <property type="match status" value="1"/>
</dbReference>
<feature type="binding site" evidence="3">
    <location>
        <position position="93"/>
    </location>
    <ligand>
        <name>a divalent metal cation</name>
        <dbReference type="ChEBI" id="CHEBI:60240"/>
        <label>1</label>
    </ligand>
</feature>
<dbReference type="GO" id="GO:0004536">
    <property type="term" value="F:DNA nuclease activity"/>
    <property type="evidence" value="ECO:0007669"/>
    <property type="project" value="InterPro"/>
</dbReference>
<keyword evidence="5" id="KW-1185">Reference proteome</keyword>
<dbReference type="InterPro" id="IPR032466">
    <property type="entry name" value="Metal_Hydrolase"/>
</dbReference>
<evidence type="ECO:0000256" key="3">
    <source>
        <dbReference type="PIRSR" id="PIRSR005902-1"/>
    </source>
</evidence>
<proteinExistence type="predicted"/>
<accession>A0A7W2AQF0</accession>
<sequence length="259" mass="29360">MLFDTHTHLNDPKFDEDREQVIERAREEYGVKYILNVGFNRETIFQTLKLAEEYPFIYASVGWHPTDATDCTEEDLAWIRSLAAHPKVVAIGEIGLDYYWNTAPKEEQAVLFRRQIAIAKETGLPIIVHNRDANDDVVRILKEEHAEEVGGVMHCFSGDLTVMEECLELDFMIGLGGPVTFKNGKLAQEIAAHVPLDRLLLETDCPYLAPHPYRGKRNETGYVRLVAEKIAGIRGLSLEELAQATMQNAFRLFGISEEN</sequence>
<dbReference type="PROSITE" id="PS01137">
    <property type="entry name" value="TATD_1"/>
    <property type="match status" value="1"/>
</dbReference>
<evidence type="ECO:0000313" key="4">
    <source>
        <dbReference type="EMBL" id="MBA4601237.1"/>
    </source>
</evidence>
<dbReference type="Gene3D" id="3.20.20.140">
    <property type="entry name" value="Metal-dependent hydrolases"/>
    <property type="match status" value="1"/>
</dbReference>
<keyword evidence="2 4" id="KW-0378">Hydrolase</keyword>
<dbReference type="InterPro" id="IPR001130">
    <property type="entry name" value="TatD-like"/>
</dbReference>
<dbReference type="NCBIfam" id="TIGR00010">
    <property type="entry name" value="YchF/TatD family DNA exonuclease"/>
    <property type="match status" value="1"/>
</dbReference>
<comment type="caution">
    <text evidence="4">The sequence shown here is derived from an EMBL/GenBank/DDBJ whole genome shotgun (WGS) entry which is preliminary data.</text>
</comment>
<dbReference type="RefSeq" id="WP_181737607.1">
    <property type="nucleotide sequence ID" value="NZ_JACEOL010000007.1"/>
</dbReference>
<dbReference type="GO" id="GO:0046872">
    <property type="term" value="F:metal ion binding"/>
    <property type="evidence" value="ECO:0007669"/>
    <property type="project" value="UniProtKB-KW"/>
</dbReference>
<dbReference type="InterPro" id="IPR018228">
    <property type="entry name" value="DNase_TatD-rel_CS"/>
</dbReference>
<evidence type="ECO:0000256" key="1">
    <source>
        <dbReference type="ARBA" id="ARBA00022723"/>
    </source>
</evidence>
<organism evidence="4 5">
    <name type="scientific">Thermoactinomyces mirandus</name>
    <dbReference type="NCBI Taxonomy" id="2756294"/>
    <lineage>
        <taxon>Bacteria</taxon>
        <taxon>Bacillati</taxon>
        <taxon>Bacillota</taxon>
        <taxon>Bacilli</taxon>
        <taxon>Bacillales</taxon>
        <taxon>Thermoactinomycetaceae</taxon>
        <taxon>Thermoactinomyces</taxon>
    </lineage>
</organism>
<feature type="binding site" evidence="3">
    <location>
        <position position="8"/>
    </location>
    <ligand>
        <name>a divalent metal cation</name>
        <dbReference type="ChEBI" id="CHEBI:60240"/>
        <label>1</label>
    </ligand>
</feature>
<evidence type="ECO:0000313" key="5">
    <source>
        <dbReference type="Proteomes" id="UP000538292"/>
    </source>
</evidence>
<dbReference type="Proteomes" id="UP000538292">
    <property type="component" value="Unassembled WGS sequence"/>
</dbReference>
<protein>
    <submittedName>
        <fullName evidence="4">TatD family hydrolase</fullName>
    </submittedName>
</protein>
<keyword evidence="1 3" id="KW-0479">Metal-binding</keyword>